<comment type="catalytic activity">
    <reaction evidence="18">
        <text>1-octadecanoyl-2-(5Z,8Z,11Z,14Z-eicosatetraenoyl)-sn-glycerol + CDP-choline = 1-octadecanoyl-2-(5Z,8Z,11Z,14Z-eicosatetraenoyl)-sn-glycero-3-phosphocholine + CMP + H(+)</text>
        <dbReference type="Rhea" id="RHEA:54344"/>
        <dbReference type="ChEBI" id="CHEBI:15378"/>
        <dbReference type="ChEBI" id="CHEBI:58779"/>
        <dbReference type="ChEBI" id="CHEBI:60377"/>
        <dbReference type="ChEBI" id="CHEBI:74965"/>
        <dbReference type="ChEBI" id="CHEBI:75728"/>
    </reaction>
    <physiologicalReaction direction="left-to-right" evidence="18">
        <dbReference type="Rhea" id="RHEA:54345"/>
    </physiologicalReaction>
</comment>
<evidence type="ECO:0000256" key="12">
    <source>
        <dbReference type="ARBA" id="ARBA00023034"/>
    </source>
</evidence>
<dbReference type="PROSITE" id="PS00379">
    <property type="entry name" value="CDP_ALCOHOL_P_TRANSF"/>
    <property type="match status" value="1"/>
</dbReference>
<feature type="transmembrane region" description="Helical" evidence="28">
    <location>
        <begin position="174"/>
        <end position="194"/>
    </location>
</feature>
<evidence type="ECO:0000256" key="23">
    <source>
        <dbReference type="ARBA" id="ARBA00038987"/>
    </source>
</evidence>
<reference evidence="29" key="2">
    <citation type="submission" date="2025-08" db="UniProtKB">
        <authorList>
            <consortium name="Ensembl"/>
        </authorList>
    </citation>
    <scope>IDENTIFICATION</scope>
</reference>
<evidence type="ECO:0000256" key="18">
    <source>
        <dbReference type="ARBA" id="ARBA00035763"/>
    </source>
</evidence>
<sequence>MAACGSGCCGGSCCAGGQITGSAGRGSFWKATASPLSLVQLRRLEEHRYSSEGSSLFEPVLQPFWSWLVELVPLWLAPNAITLLGLLLNLLSSLLLVFYCPTVLEEAPSWVFLICGLGLFSYQSLDAIDGKHARRTNTSSPLGELFDHGCDCISTVFVSLGASIATRLGTDPEWLFFCCFVGMFMFYCAHWQTYVSGVLRFGRVDVTEVQIAITIVFFITAIGGTMMWDYTIPVIQLKLKMLPLIGILTGAFISCFNYFQVILGGGVGKNGSTTAVAHMTKSKLKLQDSAFIGPALLFFDQYFNHVIDEYIVLWVAMIISLFTLLKYFITVVVQIADHLNLQVFRIPPPPAPVQVQNHD</sequence>
<evidence type="ECO:0000313" key="29">
    <source>
        <dbReference type="Ensembl" id="ENSMODP00000048374.1"/>
    </source>
</evidence>
<dbReference type="InterPro" id="IPR048254">
    <property type="entry name" value="CDP_ALCOHOL_P_TRANSF_CS"/>
</dbReference>
<dbReference type="EC" id="2.7.8.2" evidence="23"/>
<comment type="similarity">
    <text evidence="5 27">Belongs to the CDP-alcohol phosphatidyltransferase class-I family.</text>
</comment>
<evidence type="ECO:0000256" key="6">
    <source>
        <dbReference type="ARBA" id="ARBA00022516"/>
    </source>
</evidence>
<comment type="catalytic activity">
    <reaction evidence="21">
        <text>1-hexadecanoyl-2-(9Z-octadecenoyl)-sn-glycerol + CDP-choline = 1-hexadecanoyl-2-(9Z-octadecenoyl)-sn-glycero-3-phosphocholine + CMP + H(+)</text>
        <dbReference type="Rhea" id="RHEA:54244"/>
        <dbReference type="ChEBI" id="CHEBI:15378"/>
        <dbReference type="ChEBI" id="CHEBI:58779"/>
        <dbReference type="ChEBI" id="CHEBI:60377"/>
        <dbReference type="ChEBI" id="CHEBI:73001"/>
        <dbReference type="ChEBI" id="CHEBI:75466"/>
    </reaction>
    <physiologicalReaction direction="left-to-right" evidence="21">
        <dbReference type="Rhea" id="RHEA:54245"/>
    </physiologicalReaction>
</comment>
<comment type="catalytic activity">
    <reaction evidence="19">
        <text>1-hexadecanoyl-2-(4Z,7Z,10Z,13Z,16Z,19Z-docosahexaenoyl)-sn-glycerol + CDP-choline = 1-hexadecanoyl-2-(4Z,7Z,10Z,13Z,16Z,19Z-docosahexaenoyl)-sn-glycero-3-phosphocholine + CMP + H(+)</text>
        <dbReference type="Rhea" id="RHEA:54332"/>
        <dbReference type="ChEBI" id="CHEBI:15378"/>
        <dbReference type="ChEBI" id="CHEBI:58779"/>
        <dbReference type="ChEBI" id="CHEBI:60377"/>
        <dbReference type="ChEBI" id="CHEBI:74963"/>
        <dbReference type="ChEBI" id="CHEBI:82949"/>
    </reaction>
    <physiologicalReaction direction="left-to-right" evidence="19">
        <dbReference type="Rhea" id="RHEA:54333"/>
    </physiologicalReaction>
</comment>
<keyword evidence="10" id="KW-0460">Magnesium</keyword>
<keyword evidence="14 28" id="KW-0472">Membrane</keyword>
<comment type="cofactor">
    <cofactor evidence="1">
        <name>Mn(2+)</name>
        <dbReference type="ChEBI" id="CHEBI:29035"/>
    </cofactor>
</comment>
<dbReference type="PIRSF" id="PIRSF015665">
    <property type="entry name" value="CHOPT"/>
    <property type="match status" value="1"/>
</dbReference>
<keyword evidence="8 28" id="KW-0812">Transmembrane</keyword>
<evidence type="ECO:0000256" key="11">
    <source>
        <dbReference type="ARBA" id="ARBA00022989"/>
    </source>
</evidence>
<dbReference type="GO" id="GO:0046872">
    <property type="term" value="F:metal ion binding"/>
    <property type="evidence" value="ECO:0007669"/>
    <property type="project" value="UniProtKB-KW"/>
</dbReference>
<keyword evidence="13" id="KW-0443">Lipid metabolism</keyword>
<feature type="transmembrane region" description="Helical" evidence="28">
    <location>
        <begin position="209"/>
        <end position="230"/>
    </location>
</feature>
<dbReference type="PANTHER" id="PTHR10414">
    <property type="entry name" value="ETHANOLAMINEPHOSPHOTRANSFERASE"/>
    <property type="match status" value="1"/>
</dbReference>
<protein>
    <recommendedName>
        <fullName evidence="24">Cholinephosphotransferase 1</fullName>
        <ecNumber evidence="23">2.7.8.2</ecNumber>
    </recommendedName>
    <alternativeName>
        <fullName evidence="25">Diacylglycerol cholinephosphotransferase 1</fullName>
    </alternativeName>
</protein>
<keyword evidence="17" id="KW-1208">Phospholipid metabolism</keyword>
<feature type="transmembrane region" description="Helical" evidence="28">
    <location>
        <begin position="75"/>
        <end position="100"/>
    </location>
</feature>
<dbReference type="InterPro" id="IPR000462">
    <property type="entry name" value="CDP-OH_P_trans"/>
</dbReference>
<organism evidence="29 30">
    <name type="scientific">Monodelphis domestica</name>
    <name type="common">Gray short-tailed opossum</name>
    <dbReference type="NCBI Taxonomy" id="13616"/>
    <lineage>
        <taxon>Eukaryota</taxon>
        <taxon>Metazoa</taxon>
        <taxon>Chordata</taxon>
        <taxon>Craniata</taxon>
        <taxon>Vertebrata</taxon>
        <taxon>Euteleostomi</taxon>
        <taxon>Mammalia</taxon>
        <taxon>Metatheria</taxon>
        <taxon>Didelphimorphia</taxon>
        <taxon>Didelphidae</taxon>
        <taxon>Monodelphis</taxon>
    </lineage>
</organism>
<evidence type="ECO:0000256" key="16">
    <source>
        <dbReference type="ARBA" id="ARBA00023211"/>
    </source>
</evidence>
<dbReference type="InterPro" id="IPR014472">
    <property type="entry name" value="CHOPT"/>
</dbReference>
<evidence type="ECO:0000256" key="24">
    <source>
        <dbReference type="ARBA" id="ARBA00040330"/>
    </source>
</evidence>
<evidence type="ECO:0000256" key="7">
    <source>
        <dbReference type="ARBA" id="ARBA00022679"/>
    </source>
</evidence>
<accession>A0A5F8GLM0</accession>
<proteinExistence type="inferred from homology"/>
<evidence type="ECO:0000256" key="8">
    <source>
        <dbReference type="ARBA" id="ARBA00022692"/>
    </source>
</evidence>
<evidence type="ECO:0000256" key="13">
    <source>
        <dbReference type="ARBA" id="ARBA00023098"/>
    </source>
</evidence>
<comment type="pathway">
    <text evidence="22">Phospholipid metabolism; phosphatidylcholine biosynthesis; phosphatidylcholine from phosphocholine: step 2/2.</text>
</comment>
<reference evidence="29 30" key="1">
    <citation type="journal article" date="2007" name="Nature">
        <title>Genome of the marsupial Monodelphis domestica reveals innovation in non-coding sequences.</title>
        <authorList>
            <person name="Mikkelsen T.S."/>
            <person name="Wakefield M.J."/>
            <person name="Aken B."/>
            <person name="Amemiya C.T."/>
            <person name="Chang J.L."/>
            <person name="Duke S."/>
            <person name="Garber M."/>
            <person name="Gentles A.J."/>
            <person name="Goodstadt L."/>
            <person name="Heger A."/>
            <person name="Jurka J."/>
            <person name="Kamal M."/>
            <person name="Mauceli E."/>
            <person name="Searle S.M."/>
            <person name="Sharpe T."/>
            <person name="Baker M.L."/>
            <person name="Batzer M.A."/>
            <person name="Benos P.V."/>
            <person name="Belov K."/>
            <person name="Clamp M."/>
            <person name="Cook A."/>
            <person name="Cuff J."/>
            <person name="Das R."/>
            <person name="Davidow L."/>
            <person name="Deakin J.E."/>
            <person name="Fazzari M.J."/>
            <person name="Glass J.L."/>
            <person name="Grabherr M."/>
            <person name="Greally J.M."/>
            <person name="Gu W."/>
            <person name="Hore T.A."/>
            <person name="Huttley G.A."/>
            <person name="Kleber M."/>
            <person name="Jirtle R.L."/>
            <person name="Koina E."/>
            <person name="Lee J.T."/>
            <person name="Mahony S."/>
            <person name="Marra M.A."/>
            <person name="Miller R.D."/>
            <person name="Nicholls R.D."/>
            <person name="Oda M."/>
            <person name="Papenfuss A.T."/>
            <person name="Parra Z.E."/>
            <person name="Pollock D.D."/>
            <person name="Ray D.A."/>
            <person name="Schein J.E."/>
            <person name="Speed T.P."/>
            <person name="Thompson K."/>
            <person name="VandeBerg J.L."/>
            <person name="Wade C.M."/>
            <person name="Walker J.A."/>
            <person name="Waters P.D."/>
            <person name="Webber C."/>
            <person name="Weidman J.R."/>
            <person name="Xie X."/>
            <person name="Zody M.C."/>
            <person name="Baldwin J."/>
            <person name="Abdouelleil A."/>
            <person name="Abdulkadir J."/>
            <person name="Abebe A."/>
            <person name="Abera B."/>
            <person name="Abreu J."/>
            <person name="Acer S.C."/>
            <person name="Aftuck L."/>
            <person name="Alexander A."/>
            <person name="An P."/>
            <person name="Anderson E."/>
            <person name="Anderson S."/>
            <person name="Arachi H."/>
            <person name="Azer M."/>
            <person name="Bachantsang P."/>
            <person name="Barry A."/>
            <person name="Bayul T."/>
            <person name="Berlin A."/>
            <person name="Bessette D."/>
            <person name="Bloom T."/>
            <person name="Bloom T."/>
            <person name="Boguslavskiy L."/>
            <person name="Bonnet C."/>
            <person name="Boukhgalter B."/>
            <person name="Bourzgui I."/>
            <person name="Brown A."/>
            <person name="Cahill P."/>
            <person name="Channer S."/>
            <person name="Cheshatsang Y."/>
            <person name="Chuda L."/>
            <person name="Citroen M."/>
            <person name="Collymore A."/>
            <person name="Cooke P."/>
            <person name="Costello M."/>
            <person name="D'Aco K."/>
            <person name="Daza R."/>
            <person name="De Haan G."/>
            <person name="DeGray S."/>
            <person name="DeMaso C."/>
            <person name="Dhargay N."/>
            <person name="Dooley K."/>
            <person name="Dooley E."/>
            <person name="Doricent M."/>
            <person name="Dorje P."/>
            <person name="Dorjee K."/>
            <person name="Dupes A."/>
            <person name="Elong R."/>
            <person name="Falk J."/>
            <person name="Farina A."/>
            <person name="Faro S."/>
            <person name="Ferguson D."/>
            <person name="Fisher S."/>
            <person name="Foley C.D."/>
            <person name="Franke A."/>
            <person name="Friedrich D."/>
            <person name="Gadbois L."/>
            <person name="Gearin G."/>
            <person name="Gearin C.R."/>
            <person name="Giannoukos G."/>
            <person name="Goode T."/>
            <person name="Graham J."/>
            <person name="Grandbois E."/>
            <person name="Grewal S."/>
            <person name="Gyaltsen K."/>
            <person name="Hafez N."/>
            <person name="Hagos B."/>
            <person name="Hall J."/>
            <person name="Henson C."/>
            <person name="Hollinger A."/>
            <person name="Honan T."/>
            <person name="Huard M.D."/>
            <person name="Hughes L."/>
            <person name="Hurhula B."/>
            <person name="Husby M.E."/>
            <person name="Kamat A."/>
            <person name="Kanga B."/>
            <person name="Kashin S."/>
            <person name="Khazanovich D."/>
            <person name="Kisner P."/>
            <person name="Lance K."/>
            <person name="Lara M."/>
            <person name="Lee W."/>
            <person name="Lennon N."/>
            <person name="Letendre F."/>
            <person name="LeVine R."/>
            <person name="Lipovsky A."/>
            <person name="Liu X."/>
            <person name="Liu J."/>
            <person name="Liu S."/>
            <person name="Lokyitsang T."/>
            <person name="Lokyitsang Y."/>
            <person name="Lubonja R."/>
            <person name="Lui A."/>
            <person name="MacDonald P."/>
            <person name="Magnisalis V."/>
            <person name="Maru K."/>
            <person name="Matthews C."/>
            <person name="McCusker W."/>
            <person name="McDonough S."/>
            <person name="Mehta T."/>
            <person name="Meldrim J."/>
            <person name="Meneus L."/>
            <person name="Mihai O."/>
            <person name="Mihalev A."/>
            <person name="Mihova T."/>
            <person name="Mittelman R."/>
            <person name="Mlenga V."/>
            <person name="Montmayeur A."/>
            <person name="Mulrain L."/>
            <person name="Navidi A."/>
            <person name="Naylor J."/>
            <person name="Negash T."/>
            <person name="Nguyen T."/>
            <person name="Nguyen N."/>
            <person name="Nicol R."/>
            <person name="Norbu C."/>
            <person name="Norbu N."/>
            <person name="Novod N."/>
            <person name="O'Neill B."/>
            <person name="Osman S."/>
            <person name="Markiewicz E."/>
            <person name="Oyono O.L."/>
            <person name="Patti C."/>
            <person name="Phunkhang P."/>
            <person name="Pierre F."/>
            <person name="Priest M."/>
            <person name="Raghuraman S."/>
            <person name="Rege F."/>
            <person name="Reyes R."/>
            <person name="Rise C."/>
            <person name="Rogov P."/>
            <person name="Ross K."/>
            <person name="Ryan E."/>
            <person name="Settipalli S."/>
            <person name="Shea T."/>
            <person name="Sherpa N."/>
            <person name="Shi L."/>
            <person name="Shih D."/>
            <person name="Sparrow T."/>
            <person name="Spaulding J."/>
            <person name="Stalker J."/>
            <person name="Stange-Thomann N."/>
            <person name="Stavropoulos S."/>
            <person name="Stone C."/>
            <person name="Strader C."/>
            <person name="Tesfaye S."/>
            <person name="Thomson T."/>
            <person name="Thoulutsang Y."/>
            <person name="Thoulutsang D."/>
            <person name="Topham K."/>
            <person name="Topping I."/>
            <person name="Tsamla T."/>
            <person name="Vassiliev H."/>
            <person name="Vo A."/>
            <person name="Wangchuk T."/>
            <person name="Wangdi T."/>
            <person name="Weiand M."/>
            <person name="Wilkinson J."/>
            <person name="Wilson A."/>
            <person name="Yadav S."/>
            <person name="Young G."/>
            <person name="Yu Q."/>
            <person name="Zembek L."/>
            <person name="Zhong D."/>
            <person name="Zimmer A."/>
            <person name="Zwirko Z."/>
            <person name="Jaffe D.B."/>
            <person name="Alvarez P."/>
            <person name="Brockman W."/>
            <person name="Butler J."/>
            <person name="Chin C."/>
            <person name="Gnerre S."/>
            <person name="MacCallum I."/>
            <person name="Graves J.A."/>
            <person name="Ponting C.P."/>
            <person name="Breen M."/>
            <person name="Samollow P.B."/>
            <person name="Lander E.S."/>
            <person name="Lindblad-Toh K."/>
        </authorList>
    </citation>
    <scope>NUCLEOTIDE SEQUENCE [LARGE SCALE GENOMIC DNA]</scope>
</reference>
<dbReference type="GO" id="GO:0004142">
    <property type="term" value="F:diacylglycerol cholinephosphotransferase activity"/>
    <property type="evidence" value="ECO:0007669"/>
    <property type="project" value="UniProtKB-EC"/>
</dbReference>
<gene>
    <name evidence="29" type="primary">CHPT1</name>
</gene>
<dbReference type="Ensembl" id="ENSMODT00000075756.1">
    <property type="protein sequence ID" value="ENSMODP00000048374.1"/>
    <property type="gene ID" value="ENSMODG00000002564.4"/>
</dbReference>
<keyword evidence="11 28" id="KW-1133">Transmembrane helix</keyword>
<evidence type="ECO:0000256" key="15">
    <source>
        <dbReference type="ARBA" id="ARBA00023209"/>
    </source>
</evidence>
<evidence type="ECO:0000256" key="3">
    <source>
        <dbReference type="ARBA" id="ARBA00004653"/>
    </source>
</evidence>
<keyword evidence="12" id="KW-0333">Golgi apparatus</keyword>
<reference evidence="29" key="3">
    <citation type="submission" date="2025-09" db="UniProtKB">
        <authorList>
            <consortium name="Ensembl"/>
        </authorList>
    </citation>
    <scope>IDENTIFICATION</scope>
</reference>
<evidence type="ECO:0000256" key="19">
    <source>
        <dbReference type="ARBA" id="ARBA00036100"/>
    </source>
</evidence>
<evidence type="ECO:0000256" key="17">
    <source>
        <dbReference type="ARBA" id="ARBA00023264"/>
    </source>
</evidence>
<dbReference type="GeneTree" id="ENSGT00950000183117"/>
<feature type="transmembrane region" description="Helical" evidence="28">
    <location>
        <begin position="107"/>
        <end position="125"/>
    </location>
</feature>
<evidence type="ECO:0000256" key="26">
    <source>
        <dbReference type="ARBA" id="ARBA00048570"/>
    </source>
</evidence>
<keyword evidence="16" id="KW-0464">Manganese</keyword>
<evidence type="ECO:0000256" key="10">
    <source>
        <dbReference type="ARBA" id="ARBA00022842"/>
    </source>
</evidence>
<evidence type="ECO:0000256" key="14">
    <source>
        <dbReference type="ARBA" id="ARBA00023136"/>
    </source>
</evidence>
<evidence type="ECO:0000256" key="5">
    <source>
        <dbReference type="ARBA" id="ARBA00010441"/>
    </source>
</evidence>
<dbReference type="PANTHER" id="PTHR10414:SF32">
    <property type="entry name" value="CHOLINEPHOSPHOTRANSFERASE 1"/>
    <property type="match status" value="1"/>
</dbReference>
<comment type="subcellular location">
    <subcellularLocation>
        <location evidence="3">Golgi apparatus membrane</location>
        <topology evidence="3">Multi-pass membrane protein</topology>
    </subcellularLocation>
</comment>
<evidence type="ECO:0000256" key="4">
    <source>
        <dbReference type="ARBA" id="ARBA00005189"/>
    </source>
</evidence>
<keyword evidence="9" id="KW-0479">Metal-binding</keyword>
<comment type="catalytic activity">
    <reaction evidence="20">
        <text>1,2-dioctanoyl-sn-glycerol + CDP-choline = 1,2-dioctanoyl-sn-glycero-3-phosphocholine + CMP + H(+)</text>
        <dbReference type="Rhea" id="RHEA:54232"/>
        <dbReference type="ChEBI" id="CHEBI:15378"/>
        <dbReference type="ChEBI" id="CHEBI:58779"/>
        <dbReference type="ChEBI" id="CHEBI:60377"/>
        <dbReference type="ChEBI" id="CHEBI:76979"/>
        <dbReference type="ChEBI" id="CHEBI:78228"/>
    </reaction>
    <physiologicalReaction direction="left-to-right" evidence="20">
        <dbReference type="Rhea" id="RHEA:54233"/>
    </physiologicalReaction>
</comment>
<keyword evidence="7 27" id="KW-0808">Transferase</keyword>
<feature type="transmembrane region" description="Helical" evidence="28">
    <location>
        <begin position="311"/>
        <end position="336"/>
    </location>
</feature>
<evidence type="ECO:0000256" key="22">
    <source>
        <dbReference type="ARBA" id="ARBA00037890"/>
    </source>
</evidence>
<evidence type="ECO:0000256" key="28">
    <source>
        <dbReference type="SAM" id="Phobius"/>
    </source>
</evidence>
<evidence type="ECO:0000256" key="27">
    <source>
        <dbReference type="RuleBase" id="RU003750"/>
    </source>
</evidence>
<dbReference type="Pfam" id="PF01066">
    <property type="entry name" value="CDP-OH_P_transf"/>
    <property type="match status" value="1"/>
</dbReference>
<keyword evidence="15" id="KW-0594">Phospholipid biosynthesis</keyword>
<dbReference type="AlphaFoldDB" id="A0A5F8GLM0"/>
<evidence type="ECO:0000256" key="25">
    <source>
        <dbReference type="ARBA" id="ARBA00041597"/>
    </source>
</evidence>
<evidence type="ECO:0000313" key="30">
    <source>
        <dbReference type="Proteomes" id="UP000002280"/>
    </source>
</evidence>
<evidence type="ECO:0000256" key="1">
    <source>
        <dbReference type="ARBA" id="ARBA00001936"/>
    </source>
</evidence>
<dbReference type="GO" id="GO:0000139">
    <property type="term" value="C:Golgi membrane"/>
    <property type="evidence" value="ECO:0007669"/>
    <property type="project" value="UniProtKB-SubCell"/>
</dbReference>
<dbReference type="Gene3D" id="1.20.120.1760">
    <property type="match status" value="1"/>
</dbReference>
<dbReference type="InterPro" id="IPR043130">
    <property type="entry name" value="CDP-OH_PTrfase_TM_dom"/>
</dbReference>
<evidence type="ECO:0000256" key="20">
    <source>
        <dbReference type="ARBA" id="ARBA00036651"/>
    </source>
</evidence>
<keyword evidence="30" id="KW-1185">Reference proteome</keyword>
<evidence type="ECO:0000256" key="2">
    <source>
        <dbReference type="ARBA" id="ARBA00001946"/>
    </source>
</evidence>
<feature type="transmembrane region" description="Helical" evidence="28">
    <location>
        <begin position="242"/>
        <end position="263"/>
    </location>
</feature>
<name>A0A5F8GLM0_MONDO</name>
<dbReference type="FunFam" id="1.20.120.1760:FF:000002">
    <property type="entry name" value="Choline/ethanolamine phosphotransferase 1"/>
    <property type="match status" value="1"/>
</dbReference>
<evidence type="ECO:0000256" key="9">
    <source>
        <dbReference type="ARBA" id="ARBA00022723"/>
    </source>
</evidence>
<comment type="pathway">
    <text evidence="4">Lipid metabolism.</text>
</comment>
<comment type="cofactor">
    <cofactor evidence="2">
        <name>Mg(2+)</name>
        <dbReference type="ChEBI" id="CHEBI:18420"/>
    </cofactor>
</comment>
<evidence type="ECO:0000256" key="21">
    <source>
        <dbReference type="ARBA" id="ARBA00036890"/>
    </source>
</evidence>
<keyword evidence="6" id="KW-0444">Lipid biosynthesis</keyword>
<dbReference type="Bgee" id="ENSMODG00000002564">
    <property type="expression patterns" value="Expressed in spermatid and 19 other cell types or tissues"/>
</dbReference>
<dbReference type="Proteomes" id="UP000002280">
    <property type="component" value="Chromosome 8"/>
</dbReference>
<comment type="catalytic activity">
    <reaction evidence="26">
        <text>CDP-choline + a 1,2-diacyl-sn-glycerol = a 1,2-diacyl-sn-glycero-3-phosphocholine + CMP + H(+)</text>
        <dbReference type="Rhea" id="RHEA:32939"/>
        <dbReference type="ChEBI" id="CHEBI:15378"/>
        <dbReference type="ChEBI" id="CHEBI:17815"/>
        <dbReference type="ChEBI" id="CHEBI:57643"/>
        <dbReference type="ChEBI" id="CHEBI:58779"/>
        <dbReference type="ChEBI" id="CHEBI:60377"/>
        <dbReference type="EC" id="2.7.8.2"/>
    </reaction>
    <physiologicalReaction direction="left-to-right" evidence="26">
        <dbReference type="Rhea" id="RHEA:32940"/>
    </physiologicalReaction>
</comment>